<dbReference type="SMART" id="SM00320">
    <property type="entry name" value="WD40"/>
    <property type="match status" value="2"/>
</dbReference>
<dbReference type="SUPFAM" id="SSF47874">
    <property type="entry name" value="Annexin"/>
    <property type="match status" value="1"/>
</dbReference>
<dbReference type="Gene3D" id="1.10.220.10">
    <property type="entry name" value="Annexin"/>
    <property type="match status" value="2"/>
</dbReference>
<dbReference type="PROSITE" id="PS51897">
    <property type="entry name" value="ANNEXIN_2"/>
    <property type="match status" value="1"/>
</dbReference>
<evidence type="ECO:0000256" key="2">
    <source>
        <dbReference type="ARBA" id="ARBA00022737"/>
    </source>
</evidence>
<dbReference type="EMBL" id="QKKF02017379">
    <property type="protein sequence ID" value="RZF40972.1"/>
    <property type="molecule type" value="Genomic_DNA"/>
</dbReference>
<feature type="chain" id="PRO_5019772398" description="DDB1- and CUL4-associated factor 12 beta-propeller domain-containing protein" evidence="6">
    <location>
        <begin position="21"/>
        <end position="549"/>
    </location>
</feature>
<keyword evidence="4" id="KW-0853">WD repeat</keyword>
<dbReference type="InterPro" id="IPR001680">
    <property type="entry name" value="WD40_rpt"/>
</dbReference>
<dbReference type="GO" id="GO:0005544">
    <property type="term" value="F:calcium-dependent phospholipid binding"/>
    <property type="evidence" value="ECO:0007669"/>
    <property type="project" value="InterPro"/>
</dbReference>
<dbReference type="SUPFAM" id="SSF50978">
    <property type="entry name" value="WD40 repeat-like"/>
    <property type="match status" value="1"/>
</dbReference>
<evidence type="ECO:0000256" key="6">
    <source>
        <dbReference type="SAM" id="SignalP"/>
    </source>
</evidence>
<dbReference type="GO" id="GO:0005737">
    <property type="term" value="C:cytoplasm"/>
    <property type="evidence" value="ECO:0007669"/>
    <property type="project" value="TreeGrafter"/>
</dbReference>
<organism evidence="8 9">
    <name type="scientific">Laodelphax striatellus</name>
    <name type="common">Small brown planthopper</name>
    <name type="synonym">Delphax striatella</name>
    <dbReference type="NCBI Taxonomy" id="195883"/>
    <lineage>
        <taxon>Eukaryota</taxon>
        <taxon>Metazoa</taxon>
        <taxon>Ecdysozoa</taxon>
        <taxon>Arthropoda</taxon>
        <taxon>Hexapoda</taxon>
        <taxon>Insecta</taxon>
        <taxon>Pterygota</taxon>
        <taxon>Neoptera</taxon>
        <taxon>Paraneoptera</taxon>
        <taxon>Hemiptera</taxon>
        <taxon>Auchenorrhyncha</taxon>
        <taxon>Fulgoroidea</taxon>
        <taxon>Delphacidae</taxon>
        <taxon>Criomorphinae</taxon>
        <taxon>Laodelphax</taxon>
    </lineage>
</organism>
<feature type="compositionally biased region" description="Basic and acidic residues" evidence="5">
    <location>
        <begin position="194"/>
        <end position="207"/>
    </location>
</feature>
<evidence type="ECO:0000259" key="7">
    <source>
        <dbReference type="Pfam" id="PF23760"/>
    </source>
</evidence>
<dbReference type="Pfam" id="PF23760">
    <property type="entry name" value="Beta-prop_DCAF12"/>
    <property type="match status" value="2"/>
</dbReference>
<dbReference type="GO" id="GO:0005509">
    <property type="term" value="F:calcium ion binding"/>
    <property type="evidence" value="ECO:0007669"/>
    <property type="project" value="InterPro"/>
</dbReference>
<feature type="domain" description="DDB1- and CUL4-associated factor 12 beta-propeller" evidence="7">
    <location>
        <begin position="478"/>
        <end position="548"/>
    </location>
</feature>
<dbReference type="PANTHER" id="PTHR10502:SF102">
    <property type="entry name" value="ANNEXIN B11"/>
    <property type="match status" value="1"/>
</dbReference>
<gene>
    <name evidence="8" type="ORF">LSTR_LSTR013183</name>
</gene>
<dbReference type="InParanoid" id="A0A482X5K3"/>
<comment type="caution">
    <text evidence="8">The sequence shown here is derived from an EMBL/GenBank/DDBJ whole genome shotgun (WGS) entry which is preliminary data.</text>
</comment>
<feature type="repeat" description="WD" evidence="4">
    <location>
        <begin position="406"/>
        <end position="446"/>
    </location>
</feature>
<evidence type="ECO:0000313" key="8">
    <source>
        <dbReference type="EMBL" id="RZF40972.1"/>
    </source>
</evidence>
<keyword evidence="6" id="KW-0732">Signal</keyword>
<keyword evidence="9" id="KW-1185">Reference proteome</keyword>
<protein>
    <recommendedName>
        <fullName evidence="7">DDB1- and CUL4-associated factor 12 beta-propeller domain-containing protein</fullName>
    </recommendedName>
</protein>
<keyword evidence="2" id="KW-0677">Repeat</keyword>
<dbReference type="InterPro" id="IPR018502">
    <property type="entry name" value="Annexin_repeat"/>
</dbReference>
<dbReference type="InterPro" id="IPR036322">
    <property type="entry name" value="WD40_repeat_dom_sf"/>
</dbReference>
<evidence type="ECO:0000313" key="9">
    <source>
        <dbReference type="Proteomes" id="UP000291343"/>
    </source>
</evidence>
<feature type="region of interest" description="Disordered" evidence="5">
    <location>
        <begin position="194"/>
        <end position="220"/>
    </location>
</feature>
<evidence type="ECO:0000256" key="5">
    <source>
        <dbReference type="SAM" id="MobiDB-lite"/>
    </source>
</evidence>
<evidence type="ECO:0000256" key="1">
    <source>
        <dbReference type="ARBA" id="ARBA00007831"/>
    </source>
</evidence>
<dbReference type="SMR" id="A0A482X5K3"/>
<keyword evidence="3" id="KW-0041">Annexin</keyword>
<dbReference type="GO" id="GO:0012506">
    <property type="term" value="C:vesicle membrane"/>
    <property type="evidence" value="ECO:0007669"/>
    <property type="project" value="TreeGrafter"/>
</dbReference>
<dbReference type="AlphaFoldDB" id="A0A482X5K3"/>
<dbReference type="GO" id="GO:0005886">
    <property type="term" value="C:plasma membrane"/>
    <property type="evidence" value="ECO:0007669"/>
    <property type="project" value="TreeGrafter"/>
</dbReference>
<dbReference type="InterPro" id="IPR056151">
    <property type="entry name" value="Beta-prop_DCAF12"/>
</dbReference>
<comment type="similarity">
    <text evidence="1">Belongs to the annexin family.</text>
</comment>
<dbReference type="GO" id="GO:0005634">
    <property type="term" value="C:nucleus"/>
    <property type="evidence" value="ECO:0007669"/>
    <property type="project" value="TreeGrafter"/>
</dbReference>
<accession>A0A482X5K3</accession>
<dbReference type="Gene3D" id="2.130.10.10">
    <property type="entry name" value="YVTN repeat-like/Quinoprotein amine dehydrogenase"/>
    <property type="match status" value="1"/>
</dbReference>
<dbReference type="Pfam" id="PF00191">
    <property type="entry name" value="Annexin"/>
    <property type="match status" value="1"/>
</dbReference>
<evidence type="ECO:0000256" key="4">
    <source>
        <dbReference type="PROSITE-ProRule" id="PRU00221"/>
    </source>
</evidence>
<dbReference type="InterPro" id="IPR037104">
    <property type="entry name" value="Annexin_sf"/>
</dbReference>
<dbReference type="PANTHER" id="PTHR10502">
    <property type="entry name" value="ANNEXIN"/>
    <property type="match status" value="1"/>
</dbReference>
<feature type="domain" description="DDB1- and CUL4-associated factor 12 beta-propeller" evidence="7">
    <location>
        <begin position="337"/>
        <end position="443"/>
    </location>
</feature>
<dbReference type="STRING" id="195883.A0A482X5K3"/>
<feature type="signal peptide" evidence="6">
    <location>
        <begin position="1"/>
        <end position="20"/>
    </location>
</feature>
<evidence type="ECO:0000256" key="3">
    <source>
        <dbReference type="ARBA" id="ARBA00023216"/>
    </source>
</evidence>
<name>A0A482X5K3_LAOST</name>
<dbReference type="PROSITE" id="PS50082">
    <property type="entry name" value="WD_REPEATS_2"/>
    <property type="match status" value="1"/>
</dbReference>
<proteinExistence type="inferred from homology"/>
<reference evidence="8 9" key="1">
    <citation type="journal article" date="2017" name="Gigascience">
        <title>Genome sequence of the small brown planthopper, Laodelphax striatellus.</title>
        <authorList>
            <person name="Zhu J."/>
            <person name="Jiang F."/>
            <person name="Wang X."/>
            <person name="Yang P."/>
            <person name="Bao Y."/>
            <person name="Zhao W."/>
            <person name="Wang W."/>
            <person name="Lu H."/>
            <person name="Wang Q."/>
            <person name="Cui N."/>
            <person name="Li J."/>
            <person name="Chen X."/>
            <person name="Luo L."/>
            <person name="Yu J."/>
            <person name="Kang L."/>
            <person name="Cui F."/>
        </authorList>
    </citation>
    <scope>NUCLEOTIDE SEQUENCE [LARGE SCALE GENOMIC DNA]</scope>
    <source>
        <strain evidence="8">Lst14</strain>
    </source>
</reference>
<dbReference type="Proteomes" id="UP000291343">
    <property type="component" value="Unassembled WGS sequence"/>
</dbReference>
<dbReference type="InterPro" id="IPR015943">
    <property type="entry name" value="WD40/YVTN_repeat-like_dom_sf"/>
</dbReference>
<sequence length="549" mass="60852">MKITLNFLYIAIFLLQESMQDDTGPTMFDKKDFKATDEADALDKLFAAEKDPKTFNKIIDILTGVSNKQRLEIVDAYQKQTKKDLPTELDKYFTGDVEKDNDATRSNLRDLLRSPGEYLAVRIDSTLTKKGKDETYMTVLCTSTGDELKSITAAYPGIGGKKSLREKLDKTLDDSDLKAFFLYLIDDSKAPLRSNAKADDKKTEDLLKSVPSGDKGPCTAEKNKPFFDMMAKESFDQIKAVAEKFKGDIVDTVANKCEGKLASAFTRILRFAMKPGNYFSDEALIWIGGISPAVTEENNIASAAVRIVISRCEVDLAGIKAAYFSSYKRQLKDDLKLMVYNVVTRTLDQIPPLHGSKEPIDEGGEQSGIHALQINPSRTLLATGAKNSHDVAVYRLPTLDPVCVGEGAHKDWIFDMCWLDDQFLVSGSRDTKLALWRVDDDDDVTLADDGIDADDVIVRTPSYARARALSVKVCRSAQKNLSRKLPSAQENVCMTVQQDGSIYAIGCRSYTLLLDTRTLQSIKKIPARYTGCGIRSCSFQESILTIGTA</sequence>
<dbReference type="GO" id="GO:0001786">
    <property type="term" value="F:phosphatidylserine binding"/>
    <property type="evidence" value="ECO:0007669"/>
    <property type="project" value="TreeGrafter"/>
</dbReference>
<dbReference type="OrthoDB" id="9610195at2759"/>